<dbReference type="PROSITE" id="PS51186">
    <property type="entry name" value="GNAT"/>
    <property type="match status" value="1"/>
</dbReference>
<dbReference type="PANTHER" id="PTHR43441">
    <property type="entry name" value="RIBOSOMAL-PROTEIN-SERINE ACETYLTRANSFERASE"/>
    <property type="match status" value="1"/>
</dbReference>
<protein>
    <submittedName>
        <fullName evidence="2">Protein N-acetyltransferase, RimJ/RimL family</fullName>
    </submittedName>
</protein>
<sequence>MTEDLSLWTPRPTPSTNPMEGRFVRLEKLEPEKHADGLFDASAQPDGEERFRWLPDLVPTDRAAFRTWVEQVAASEDPIFFAVIDKATGKIAGRQTFMRMDPANGVAEIGHIYWGPLVSRRPAATEALFLFARHIFDDLGYRRFEWKCNNENLPSKRAAARFGFRHEGVFHQHMIVKGRNRDTAWFAMLDKDWAKLRPAYEAWLAAGNFDETGAQRRKLEELREGGE</sequence>
<gene>
    <name evidence="2" type="ORF">SAMN06265173_104132</name>
</gene>
<dbReference type="InterPro" id="IPR051908">
    <property type="entry name" value="Ribosomal_N-acetyltransferase"/>
</dbReference>
<dbReference type="GO" id="GO:1990189">
    <property type="term" value="F:protein N-terminal-serine acetyltransferase activity"/>
    <property type="evidence" value="ECO:0007669"/>
    <property type="project" value="TreeGrafter"/>
</dbReference>
<dbReference type="EMBL" id="FXTO01000004">
    <property type="protein sequence ID" value="SMO50771.1"/>
    <property type="molecule type" value="Genomic_DNA"/>
</dbReference>
<evidence type="ECO:0000313" key="3">
    <source>
        <dbReference type="Proteomes" id="UP000316030"/>
    </source>
</evidence>
<dbReference type="RefSeq" id="WP_142492388.1">
    <property type="nucleotide sequence ID" value="NZ_FXTO01000004.1"/>
</dbReference>
<dbReference type="Gene3D" id="3.40.630.30">
    <property type="match status" value="1"/>
</dbReference>
<evidence type="ECO:0000313" key="2">
    <source>
        <dbReference type="EMBL" id="SMO50771.1"/>
    </source>
</evidence>
<dbReference type="SUPFAM" id="SSF55729">
    <property type="entry name" value="Acyl-CoA N-acyltransferases (Nat)"/>
    <property type="match status" value="1"/>
</dbReference>
<evidence type="ECO:0000259" key="1">
    <source>
        <dbReference type="PROSITE" id="PS51186"/>
    </source>
</evidence>
<organism evidence="2 3">
    <name type="scientific">Thalassovita litoralis</name>
    <dbReference type="NCBI Taxonomy" id="1010611"/>
    <lineage>
        <taxon>Bacteria</taxon>
        <taxon>Pseudomonadati</taxon>
        <taxon>Pseudomonadota</taxon>
        <taxon>Alphaproteobacteria</taxon>
        <taxon>Rhodobacterales</taxon>
        <taxon>Roseobacteraceae</taxon>
        <taxon>Thalassovita</taxon>
    </lineage>
</organism>
<feature type="domain" description="N-acetyltransferase" evidence="1">
    <location>
        <begin position="37"/>
        <end position="182"/>
    </location>
</feature>
<dbReference type="AlphaFoldDB" id="A0A521BVY0"/>
<dbReference type="GO" id="GO:0008999">
    <property type="term" value="F:protein-N-terminal-alanine acetyltransferase activity"/>
    <property type="evidence" value="ECO:0007669"/>
    <property type="project" value="TreeGrafter"/>
</dbReference>
<accession>A0A521BVY0</accession>
<dbReference type="Proteomes" id="UP000316030">
    <property type="component" value="Unassembled WGS sequence"/>
</dbReference>
<proteinExistence type="predicted"/>
<keyword evidence="2" id="KW-0808">Transferase</keyword>
<dbReference type="InterPro" id="IPR000182">
    <property type="entry name" value="GNAT_dom"/>
</dbReference>
<reference evidence="2 3" key="1">
    <citation type="submission" date="2017-05" db="EMBL/GenBank/DDBJ databases">
        <authorList>
            <person name="Varghese N."/>
            <person name="Submissions S."/>
        </authorList>
    </citation>
    <scope>NUCLEOTIDE SEQUENCE [LARGE SCALE GENOMIC DNA]</scope>
    <source>
        <strain evidence="2 3">DSM 29506</strain>
    </source>
</reference>
<keyword evidence="3" id="KW-1185">Reference proteome</keyword>
<dbReference type="Pfam" id="PF13302">
    <property type="entry name" value="Acetyltransf_3"/>
    <property type="match status" value="1"/>
</dbReference>
<dbReference type="InterPro" id="IPR016181">
    <property type="entry name" value="Acyl_CoA_acyltransferase"/>
</dbReference>
<name>A0A521BVY0_9RHOB</name>
<dbReference type="PANTHER" id="PTHR43441:SF2">
    <property type="entry name" value="FAMILY ACETYLTRANSFERASE, PUTATIVE (AFU_ORTHOLOGUE AFUA_7G00850)-RELATED"/>
    <property type="match status" value="1"/>
</dbReference>
<dbReference type="FunFam" id="3.40.630.30:FF:000047">
    <property type="entry name" value="Acetyltransferase, GNAT family"/>
    <property type="match status" value="1"/>
</dbReference>
<dbReference type="OrthoDB" id="5295305at2"/>